<evidence type="ECO:0000259" key="2">
    <source>
        <dbReference type="Pfam" id="PF00561"/>
    </source>
</evidence>
<name>A0A1R1ECC7_9BACL</name>
<evidence type="ECO:0000256" key="1">
    <source>
        <dbReference type="ARBA" id="ARBA00022801"/>
    </source>
</evidence>
<dbReference type="GO" id="GO:0016020">
    <property type="term" value="C:membrane"/>
    <property type="evidence" value="ECO:0007669"/>
    <property type="project" value="TreeGrafter"/>
</dbReference>
<dbReference type="RefSeq" id="WP_076175465.1">
    <property type="nucleotide sequence ID" value="NZ_MRTP01000014.1"/>
</dbReference>
<dbReference type="PANTHER" id="PTHR43798">
    <property type="entry name" value="MONOACYLGLYCEROL LIPASE"/>
    <property type="match status" value="1"/>
</dbReference>
<sequence length="274" mass="30952">MAFFETSDGVKLYYQQKGEGQPIVLVHGWSSDHTAFDQPFEELSKNFNVVSFDLRGHGASDRPEHGLTLKRFASDLEELMEHLNLMNVTLVGHSMGVSTTFEYVKNFGVSRLKAVSLFDMTPKLVNEEDWNLGLYHGKYTREDSLNDLTVINDSLMEFAKPFFKVIVPYLTGEMMEEQLNLVVNGNTPHVLAAMWHAMAVGDYRDVLPQITVPTQIVYGEKSTLYSKETAEYMKEQIPNSEVIPFENCTHLLVAEDVVKTAKVIEELASSMVNS</sequence>
<dbReference type="InterPro" id="IPR000073">
    <property type="entry name" value="AB_hydrolase_1"/>
</dbReference>
<evidence type="ECO:0000313" key="4">
    <source>
        <dbReference type="Proteomes" id="UP000187172"/>
    </source>
</evidence>
<evidence type="ECO:0000313" key="3">
    <source>
        <dbReference type="EMBL" id="OMF49476.1"/>
    </source>
</evidence>
<organism evidence="3 4">
    <name type="scientific">Paenibacillus rhizosphaerae</name>
    <dbReference type="NCBI Taxonomy" id="297318"/>
    <lineage>
        <taxon>Bacteria</taxon>
        <taxon>Bacillati</taxon>
        <taxon>Bacillota</taxon>
        <taxon>Bacilli</taxon>
        <taxon>Bacillales</taxon>
        <taxon>Paenibacillaceae</taxon>
        <taxon>Paenibacillus</taxon>
    </lineage>
</organism>
<dbReference type="GO" id="GO:0016787">
    <property type="term" value="F:hydrolase activity"/>
    <property type="evidence" value="ECO:0007669"/>
    <property type="project" value="UniProtKB-KW"/>
</dbReference>
<dbReference type="InterPro" id="IPR029058">
    <property type="entry name" value="AB_hydrolase_fold"/>
</dbReference>
<keyword evidence="1 3" id="KW-0378">Hydrolase</keyword>
<dbReference type="STRING" id="297318.BK138_30270"/>
<reference evidence="3 4" key="1">
    <citation type="submission" date="2016-11" db="EMBL/GenBank/DDBJ databases">
        <title>Paenibacillus species isolates.</title>
        <authorList>
            <person name="Beno S.M."/>
        </authorList>
    </citation>
    <scope>NUCLEOTIDE SEQUENCE [LARGE SCALE GENOMIC DNA]</scope>
    <source>
        <strain evidence="3 4">FSL R5-0378</strain>
    </source>
</reference>
<dbReference type="Pfam" id="PF00561">
    <property type="entry name" value="Abhydrolase_1"/>
    <property type="match status" value="1"/>
</dbReference>
<dbReference type="PANTHER" id="PTHR43798:SF31">
    <property type="entry name" value="AB HYDROLASE SUPERFAMILY PROTEIN YCLE"/>
    <property type="match status" value="1"/>
</dbReference>
<gene>
    <name evidence="3" type="ORF">BK138_30270</name>
</gene>
<dbReference type="SUPFAM" id="SSF53474">
    <property type="entry name" value="alpha/beta-Hydrolases"/>
    <property type="match status" value="1"/>
</dbReference>
<feature type="domain" description="AB hydrolase-1" evidence="2">
    <location>
        <begin position="22"/>
        <end position="255"/>
    </location>
</feature>
<dbReference type="Proteomes" id="UP000187172">
    <property type="component" value="Unassembled WGS sequence"/>
</dbReference>
<comment type="caution">
    <text evidence="3">The sequence shown here is derived from an EMBL/GenBank/DDBJ whole genome shotgun (WGS) entry which is preliminary data.</text>
</comment>
<dbReference type="Gene3D" id="3.40.50.1820">
    <property type="entry name" value="alpha/beta hydrolase"/>
    <property type="match status" value="1"/>
</dbReference>
<dbReference type="AlphaFoldDB" id="A0A1R1ECC7"/>
<proteinExistence type="predicted"/>
<dbReference type="InterPro" id="IPR050266">
    <property type="entry name" value="AB_hydrolase_sf"/>
</dbReference>
<keyword evidence="4" id="KW-1185">Reference proteome</keyword>
<protein>
    <submittedName>
        <fullName evidence="3">Alpha/beta hydrolase</fullName>
    </submittedName>
</protein>
<dbReference type="EMBL" id="MRTP01000014">
    <property type="protein sequence ID" value="OMF49476.1"/>
    <property type="molecule type" value="Genomic_DNA"/>
</dbReference>
<accession>A0A1R1ECC7</accession>